<feature type="compositionally biased region" description="Basic and acidic residues" evidence="1">
    <location>
        <begin position="104"/>
        <end position="116"/>
    </location>
</feature>
<dbReference type="STRING" id="5454.A0A162V7C9"/>
<feature type="region of interest" description="Disordered" evidence="1">
    <location>
        <begin position="248"/>
        <end position="352"/>
    </location>
</feature>
<feature type="compositionally biased region" description="Basic and acidic residues" evidence="1">
    <location>
        <begin position="248"/>
        <end position="257"/>
    </location>
</feature>
<gene>
    <name evidence="2" type="ORF">ST47_g10583</name>
</gene>
<feature type="compositionally biased region" description="Polar residues" evidence="1">
    <location>
        <begin position="85"/>
        <end position="102"/>
    </location>
</feature>
<name>A0A162V7C9_DIDRA</name>
<feature type="compositionally biased region" description="Basic and acidic residues" evidence="1">
    <location>
        <begin position="318"/>
        <end position="330"/>
    </location>
</feature>
<evidence type="ECO:0000256" key="1">
    <source>
        <dbReference type="SAM" id="MobiDB-lite"/>
    </source>
</evidence>
<dbReference type="Proteomes" id="UP000076837">
    <property type="component" value="Unassembled WGS sequence"/>
</dbReference>
<proteinExistence type="predicted"/>
<comment type="caution">
    <text evidence="2">The sequence shown here is derived from an EMBL/GenBank/DDBJ whole genome shotgun (WGS) entry which is preliminary data.</text>
</comment>
<feature type="compositionally biased region" description="Polar residues" evidence="1">
    <location>
        <begin position="306"/>
        <end position="316"/>
    </location>
</feature>
<dbReference type="AlphaFoldDB" id="A0A162V7C9"/>
<reference evidence="2 3" key="1">
    <citation type="journal article" date="2016" name="Sci. Rep.">
        <title>Draft genome sequencing and secretome analysis of fungal phytopathogen Ascochyta rabiei provides insight into the necrotrophic effector repertoire.</title>
        <authorList>
            <person name="Verma S."/>
            <person name="Gazara R.K."/>
            <person name="Nizam S."/>
            <person name="Parween S."/>
            <person name="Chattopadhyay D."/>
            <person name="Verma P.K."/>
        </authorList>
    </citation>
    <scope>NUCLEOTIDE SEQUENCE [LARGE SCALE GENOMIC DNA]</scope>
    <source>
        <strain evidence="2 3">ArDII</strain>
    </source>
</reference>
<feature type="compositionally biased region" description="Polar residues" evidence="1">
    <location>
        <begin position="148"/>
        <end position="169"/>
    </location>
</feature>
<evidence type="ECO:0000313" key="3">
    <source>
        <dbReference type="Proteomes" id="UP000076837"/>
    </source>
</evidence>
<feature type="compositionally biased region" description="Basic and acidic residues" evidence="1">
    <location>
        <begin position="135"/>
        <end position="147"/>
    </location>
</feature>
<organism evidence="2 3">
    <name type="scientific">Didymella rabiei</name>
    <name type="common">Chickpea ascochyta blight fungus</name>
    <name type="synonym">Mycosphaerella rabiei</name>
    <dbReference type="NCBI Taxonomy" id="5454"/>
    <lineage>
        <taxon>Eukaryota</taxon>
        <taxon>Fungi</taxon>
        <taxon>Dikarya</taxon>
        <taxon>Ascomycota</taxon>
        <taxon>Pezizomycotina</taxon>
        <taxon>Dothideomycetes</taxon>
        <taxon>Pleosporomycetidae</taxon>
        <taxon>Pleosporales</taxon>
        <taxon>Pleosporineae</taxon>
        <taxon>Didymellaceae</taxon>
        <taxon>Ascochyta</taxon>
    </lineage>
</organism>
<dbReference type="EMBL" id="JYNV01000335">
    <property type="protein sequence ID" value="KZM18268.1"/>
    <property type="molecule type" value="Genomic_DNA"/>
</dbReference>
<evidence type="ECO:0000313" key="2">
    <source>
        <dbReference type="EMBL" id="KZM18268.1"/>
    </source>
</evidence>
<dbReference type="OrthoDB" id="2590867at2759"/>
<accession>A0A162V7C9</accession>
<feature type="compositionally biased region" description="Polar residues" evidence="1">
    <location>
        <begin position="118"/>
        <end position="132"/>
    </location>
</feature>
<feature type="region of interest" description="Disordered" evidence="1">
    <location>
        <begin position="85"/>
        <end position="190"/>
    </location>
</feature>
<sequence>MSGGHSSTGLGDAIKKGVGLVHGTGEAIRGNFNAGVDQAAGDRAGVNKNTAIASKGASEIEHGYHRTGHGAGVTPADVDRERLNTTHNTSTNYGSHSTNTGNKLDPRFDSDMDHRGTATGSTNAGPHSNNVANKLDPRFDSDLDHRANPNSCCAPTLYSQTDGTDSTTEPFGGKWEPQAGSGHDHAHDHDEHCNCHAQHIHRGSISGGTNLKPAEKLDPVLDVEDASTKCCINSVDAANKLDLRVESDHNRRSHDIDAQTGRVGTFARRGTEPLVRTSHVAEAEAPLSHGSGSDDELDRHARRESLSQQSHSSTAPSDEPRSTADAHKSDFLSLLDPGVDRRDAKQMQSSGS</sequence>
<dbReference type="PANTHER" id="PTHR39606">
    <property type="entry name" value="SURFACE PROTEIN, PUTATIVE-RELATED"/>
    <property type="match status" value="1"/>
</dbReference>
<dbReference type="PANTHER" id="PTHR39606:SF1">
    <property type="entry name" value="CELL SURFACE PROTEIN"/>
    <property type="match status" value="1"/>
</dbReference>
<keyword evidence="3" id="KW-1185">Reference proteome</keyword>
<protein>
    <submittedName>
        <fullName evidence="2">Uncharacterized protein</fullName>
    </submittedName>
</protein>